<accession>K9P5X6</accession>
<dbReference type="EMBL" id="CP003495">
    <property type="protein sequence ID" value="AFY28802.1"/>
    <property type="molecule type" value="Genomic_DNA"/>
</dbReference>
<dbReference type="HOGENOM" id="CLU_073683_0_0_3"/>
<gene>
    <name evidence="2" type="ordered locus">Cyagr_1651</name>
</gene>
<evidence type="ECO:0000256" key="1">
    <source>
        <dbReference type="SAM" id="MobiDB-lite"/>
    </source>
</evidence>
<dbReference type="SUPFAM" id="SSF53335">
    <property type="entry name" value="S-adenosyl-L-methionine-dependent methyltransferases"/>
    <property type="match status" value="1"/>
</dbReference>
<evidence type="ECO:0000313" key="3">
    <source>
        <dbReference type="Proteomes" id="UP000010388"/>
    </source>
</evidence>
<organism evidence="2 3">
    <name type="scientific">Cyanobium gracile (strain ATCC 27147 / PCC 6307)</name>
    <dbReference type="NCBI Taxonomy" id="292564"/>
    <lineage>
        <taxon>Bacteria</taxon>
        <taxon>Bacillati</taxon>
        <taxon>Cyanobacteriota</taxon>
        <taxon>Cyanophyceae</taxon>
        <taxon>Synechococcales</taxon>
        <taxon>Prochlorococcaceae</taxon>
        <taxon>Cyanobium</taxon>
    </lineage>
</organism>
<reference evidence="3" key="1">
    <citation type="journal article" date="2013" name="Proc. Natl. Acad. Sci. U.S.A.">
        <title>Improving the coverage of the cyanobacterial phylum using diversity-driven genome sequencing.</title>
        <authorList>
            <person name="Shih P.M."/>
            <person name="Wu D."/>
            <person name="Latifi A."/>
            <person name="Axen S.D."/>
            <person name="Fewer D.P."/>
            <person name="Talla E."/>
            <person name="Calteau A."/>
            <person name="Cai F."/>
            <person name="Tandeau de Marsac N."/>
            <person name="Rippka R."/>
            <person name="Herdman M."/>
            <person name="Sivonen K."/>
            <person name="Coursin T."/>
            <person name="Laurent T."/>
            <person name="Goodwin L."/>
            <person name="Nolan M."/>
            <person name="Davenport K.W."/>
            <person name="Han C.S."/>
            <person name="Rubin E.M."/>
            <person name="Eisen J.A."/>
            <person name="Woyke T."/>
            <person name="Gugger M."/>
            <person name="Kerfeld C.A."/>
        </authorList>
    </citation>
    <scope>NUCLEOTIDE SEQUENCE [LARGE SCALE GENOMIC DNA]</scope>
    <source>
        <strain evidence="3">ATCC 27147 / PCC 6307</strain>
    </source>
</reference>
<protein>
    <recommendedName>
        <fullName evidence="4">Methyltransferase family protein</fullName>
    </recommendedName>
</protein>
<dbReference type="RefSeq" id="WP_015109252.1">
    <property type="nucleotide sequence ID" value="NC_019675.1"/>
</dbReference>
<dbReference type="Pfam" id="PF13489">
    <property type="entry name" value="Methyltransf_23"/>
    <property type="match status" value="1"/>
</dbReference>
<evidence type="ECO:0008006" key="4">
    <source>
        <dbReference type="Google" id="ProtNLM"/>
    </source>
</evidence>
<dbReference type="Gene3D" id="3.40.50.150">
    <property type="entry name" value="Vaccinia Virus protein VP39"/>
    <property type="match status" value="1"/>
</dbReference>
<feature type="compositionally biased region" description="Basic residues" evidence="1">
    <location>
        <begin position="198"/>
        <end position="208"/>
    </location>
</feature>
<evidence type="ECO:0000313" key="2">
    <source>
        <dbReference type="EMBL" id="AFY28802.1"/>
    </source>
</evidence>
<dbReference type="Proteomes" id="UP000010388">
    <property type="component" value="Chromosome"/>
</dbReference>
<name>K9P5X6_CYAGP</name>
<feature type="region of interest" description="Disordered" evidence="1">
    <location>
        <begin position="195"/>
        <end position="217"/>
    </location>
</feature>
<dbReference type="InterPro" id="IPR029063">
    <property type="entry name" value="SAM-dependent_MTases_sf"/>
</dbReference>
<dbReference type="AlphaFoldDB" id="K9P5X6"/>
<dbReference type="eggNOG" id="COG0500">
    <property type="taxonomic scope" value="Bacteria"/>
</dbReference>
<proteinExistence type="predicted"/>
<dbReference type="OrthoDB" id="20930at2"/>
<dbReference type="STRING" id="292564.Cyagr_1651"/>
<sequence length="217" mass="24803">MSTKDAFTRIYQRDTWGGGSGQGSRPEFNGEYIATLQRFLQLNDIGSVVDFGCGDWQFSRLIHWGDITYTGVDIVDSVVAANRERHASDTVHFQLFDDLASLPPADLILVKDVLQHLPNQLVRDYLDHFKSKYRWLIITNDDLPQSKLNQEINAGAWRPLRLDLPPFEEHCSTLAQWVVLTESSMNLHRKRAELLHGRGPRRPPGRPIRRSEDQNAG</sequence>
<dbReference type="KEGG" id="cgc:Cyagr_1651"/>